<organism evidence="2 3">
    <name type="scientific">Pleuronectes platessa</name>
    <name type="common">European plaice</name>
    <dbReference type="NCBI Taxonomy" id="8262"/>
    <lineage>
        <taxon>Eukaryota</taxon>
        <taxon>Metazoa</taxon>
        <taxon>Chordata</taxon>
        <taxon>Craniata</taxon>
        <taxon>Vertebrata</taxon>
        <taxon>Euteleostomi</taxon>
        <taxon>Actinopterygii</taxon>
        <taxon>Neopterygii</taxon>
        <taxon>Teleostei</taxon>
        <taxon>Neoteleostei</taxon>
        <taxon>Acanthomorphata</taxon>
        <taxon>Carangaria</taxon>
        <taxon>Pleuronectiformes</taxon>
        <taxon>Pleuronectoidei</taxon>
        <taxon>Pleuronectidae</taxon>
        <taxon>Pleuronectes</taxon>
    </lineage>
</organism>
<accession>A0A9N7UIQ1</accession>
<gene>
    <name evidence="2" type="ORF">PLEPLA_LOCUS19141</name>
</gene>
<feature type="non-terminal residue" evidence="2">
    <location>
        <position position="1"/>
    </location>
</feature>
<keyword evidence="3" id="KW-1185">Reference proteome</keyword>
<sequence>QTHPSFRLRGAPQKMYGLVPGSSGTTHYGSPTGGMCGGLIENRAEEPSPPFGDNLDPPTGQGRGEVLERPTTS</sequence>
<dbReference type="Proteomes" id="UP001153269">
    <property type="component" value="Unassembled WGS sequence"/>
</dbReference>
<reference evidence="2" key="1">
    <citation type="submission" date="2020-03" db="EMBL/GenBank/DDBJ databases">
        <authorList>
            <person name="Weist P."/>
        </authorList>
    </citation>
    <scope>NUCLEOTIDE SEQUENCE</scope>
</reference>
<dbReference type="AlphaFoldDB" id="A0A9N7UIQ1"/>
<proteinExistence type="predicted"/>
<comment type="caution">
    <text evidence="2">The sequence shown here is derived from an EMBL/GenBank/DDBJ whole genome shotgun (WGS) entry which is preliminary data.</text>
</comment>
<name>A0A9N7UIQ1_PLEPL</name>
<evidence type="ECO:0000313" key="2">
    <source>
        <dbReference type="EMBL" id="CAB1431142.1"/>
    </source>
</evidence>
<evidence type="ECO:0000313" key="3">
    <source>
        <dbReference type="Proteomes" id="UP001153269"/>
    </source>
</evidence>
<dbReference type="EMBL" id="CADEAL010001312">
    <property type="protein sequence ID" value="CAB1431142.1"/>
    <property type="molecule type" value="Genomic_DNA"/>
</dbReference>
<feature type="region of interest" description="Disordered" evidence="1">
    <location>
        <begin position="1"/>
        <end position="73"/>
    </location>
</feature>
<protein>
    <submittedName>
        <fullName evidence="2">Uncharacterized protein</fullName>
    </submittedName>
</protein>
<evidence type="ECO:0000256" key="1">
    <source>
        <dbReference type="SAM" id="MobiDB-lite"/>
    </source>
</evidence>